<name>M1DDY2_SOLTU</name>
<accession>M1DDY2</accession>
<protein>
    <submittedName>
        <fullName evidence="1">Uncharacterized protein</fullName>
    </submittedName>
</protein>
<dbReference type="EnsemblPlants" id="PGSC0003DMT400087485">
    <property type="protein sequence ID" value="PGSC0003DMT400087485"/>
    <property type="gene ID" value="PGSC0003DMG400037056"/>
</dbReference>
<proteinExistence type="predicted"/>
<keyword evidence="2" id="KW-1185">Reference proteome</keyword>
<dbReference type="AlphaFoldDB" id="M1DDY2"/>
<reference evidence="1" key="2">
    <citation type="submission" date="2015-06" db="UniProtKB">
        <authorList>
            <consortium name="EnsemblPlants"/>
        </authorList>
    </citation>
    <scope>IDENTIFICATION</scope>
    <source>
        <strain evidence="1">DM1-3 516 R44</strain>
    </source>
</reference>
<dbReference type="Proteomes" id="UP000011115">
    <property type="component" value="Unassembled WGS sequence"/>
</dbReference>
<reference evidence="2" key="1">
    <citation type="journal article" date="2011" name="Nature">
        <title>Genome sequence and analysis of the tuber crop potato.</title>
        <authorList>
            <consortium name="The Potato Genome Sequencing Consortium"/>
        </authorList>
    </citation>
    <scope>NUCLEOTIDE SEQUENCE [LARGE SCALE GENOMIC DNA]</scope>
    <source>
        <strain evidence="2">cv. DM1-3 516 R44</strain>
    </source>
</reference>
<dbReference type="Gramene" id="PGSC0003DMT400087485">
    <property type="protein sequence ID" value="PGSC0003DMT400087485"/>
    <property type="gene ID" value="PGSC0003DMG400037056"/>
</dbReference>
<organism evidence="1 2">
    <name type="scientific">Solanum tuberosum</name>
    <name type="common">Potato</name>
    <dbReference type="NCBI Taxonomy" id="4113"/>
    <lineage>
        <taxon>Eukaryota</taxon>
        <taxon>Viridiplantae</taxon>
        <taxon>Streptophyta</taxon>
        <taxon>Embryophyta</taxon>
        <taxon>Tracheophyta</taxon>
        <taxon>Spermatophyta</taxon>
        <taxon>Magnoliopsida</taxon>
        <taxon>eudicotyledons</taxon>
        <taxon>Gunneridae</taxon>
        <taxon>Pentapetalae</taxon>
        <taxon>asterids</taxon>
        <taxon>lamiids</taxon>
        <taxon>Solanales</taxon>
        <taxon>Solanaceae</taxon>
        <taxon>Solanoideae</taxon>
        <taxon>Solaneae</taxon>
        <taxon>Solanum</taxon>
    </lineage>
</organism>
<evidence type="ECO:0000313" key="2">
    <source>
        <dbReference type="Proteomes" id="UP000011115"/>
    </source>
</evidence>
<evidence type="ECO:0000313" key="1">
    <source>
        <dbReference type="EnsemblPlants" id="PGSC0003DMT400087485"/>
    </source>
</evidence>
<dbReference type="PaxDb" id="4113-PGSC0003DMT400087485"/>
<sequence length="128" mass="14066">MRLKFQAVLQPFPSHGITDKGLLECFYRGLGPENRGIADQLCEGGLRIAKSILRVAEGSHSAFCSSVLRPEGKDQVGGKKKQSAHHREFLCSSTMSPNDLEHDDAEGWCKTAMNYTKGKIAELIGHSH</sequence>
<dbReference type="HOGENOM" id="CLU_1963506_0_0_1"/>
<dbReference type="InParanoid" id="M1DDY2"/>